<evidence type="ECO:0000256" key="2">
    <source>
        <dbReference type="ARBA" id="ARBA00022448"/>
    </source>
</evidence>
<keyword evidence="5 7" id="KW-1133">Transmembrane helix</keyword>
<feature type="transmembrane region" description="Helical" evidence="7">
    <location>
        <begin position="102"/>
        <end position="125"/>
    </location>
</feature>
<accession>A0A1I1XQM5</accession>
<dbReference type="Gene3D" id="1.20.1250.20">
    <property type="entry name" value="MFS general substrate transporter like domains"/>
    <property type="match status" value="1"/>
</dbReference>
<dbReference type="PROSITE" id="PS50850">
    <property type="entry name" value="MFS"/>
    <property type="match status" value="1"/>
</dbReference>
<dbReference type="RefSeq" id="WP_092195547.1">
    <property type="nucleotide sequence ID" value="NZ_FOND01000002.1"/>
</dbReference>
<evidence type="ECO:0000256" key="3">
    <source>
        <dbReference type="ARBA" id="ARBA00022475"/>
    </source>
</evidence>
<evidence type="ECO:0000313" key="9">
    <source>
        <dbReference type="EMBL" id="SFE09646.1"/>
    </source>
</evidence>
<evidence type="ECO:0000256" key="6">
    <source>
        <dbReference type="ARBA" id="ARBA00023136"/>
    </source>
</evidence>
<dbReference type="GO" id="GO:0005886">
    <property type="term" value="C:plasma membrane"/>
    <property type="evidence" value="ECO:0007669"/>
    <property type="project" value="UniProtKB-SubCell"/>
</dbReference>
<evidence type="ECO:0000313" key="10">
    <source>
        <dbReference type="Proteomes" id="UP000198589"/>
    </source>
</evidence>
<feature type="transmembrane region" description="Helical" evidence="7">
    <location>
        <begin position="338"/>
        <end position="360"/>
    </location>
</feature>
<dbReference type="AlphaFoldDB" id="A0A1I1XQM5"/>
<dbReference type="InterPro" id="IPR005829">
    <property type="entry name" value="Sugar_transporter_CS"/>
</dbReference>
<evidence type="ECO:0000259" key="8">
    <source>
        <dbReference type="PROSITE" id="PS50850"/>
    </source>
</evidence>
<evidence type="ECO:0000256" key="1">
    <source>
        <dbReference type="ARBA" id="ARBA00004651"/>
    </source>
</evidence>
<keyword evidence="4 7" id="KW-0812">Transmembrane</keyword>
<organism evidence="9 10">
    <name type="scientific">Blastococcus tunisiensis</name>
    <dbReference type="NCBI Taxonomy" id="1798228"/>
    <lineage>
        <taxon>Bacteria</taxon>
        <taxon>Bacillati</taxon>
        <taxon>Actinomycetota</taxon>
        <taxon>Actinomycetes</taxon>
        <taxon>Geodermatophilales</taxon>
        <taxon>Geodermatophilaceae</taxon>
        <taxon>Blastococcus</taxon>
    </lineage>
</organism>
<feature type="transmembrane region" description="Helical" evidence="7">
    <location>
        <begin position="167"/>
        <end position="186"/>
    </location>
</feature>
<keyword evidence="10" id="KW-1185">Reference proteome</keyword>
<dbReference type="PROSITE" id="PS00216">
    <property type="entry name" value="SUGAR_TRANSPORT_1"/>
    <property type="match status" value="1"/>
</dbReference>
<dbReference type="OrthoDB" id="3177957at2"/>
<dbReference type="InterPro" id="IPR036259">
    <property type="entry name" value="MFS_trans_sf"/>
</dbReference>
<dbReference type="Proteomes" id="UP000198589">
    <property type="component" value="Unassembled WGS sequence"/>
</dbReference>
<dbReference type="SUPFAM" id="SSF103473">
    <property type="entry name" value="MFS general substrate transporter"/>
    <property type="match status" value="1"/>
</dbReference>
<feature type="transmembrane region" description="Helical" evidence="7">
    <location>
        <begin position="78"/>
        <end position="96"/>
    </location>
</feature>
<feature type="transmembrane region" description="Helical" evidence="7">
    <location>
        <begin position="281"/>
        <end position="307"/>
    </location>
</feature>
<name>A0A1I1XQM5_9ACTN</name>
<comment type="subcellular location">
    <subcellularLocation>
        <location evidence="1">Cell membrane</location>
        <topology evidence="1">Multi-pass membrane protein</topology>
    </subcellularLocation>
</comment>
<feature type="transmembrane region" description="Helical" evidence="7">
    <location>
        <begin position="12"/>
        <end position="29"/>
    </location>
</feature>
<keyword evidence="3" id="KW-1003">Cell membrane</keyword>
<dbReference type="EMBL" id="FOND01000002">
    <property type="protein sequence ID" value="SFE09646.1"/>
    <property type="molecule type" value="Genomic_DNA"/>
</dbReference>
<feature type="transmembrane region" description="Helical" evidence="7">
    <location>
        <begin position="249"/>
        <end position="269"/>
    </location>
</feature>
<dbReference type="InterPro" id="IPR011701">
    <property type="entry name" value="MFS"/>
</dbReference>
<protein>
    <submittedName>
        <fullName evidence="9">Predicted arabinose efflux permease, MFS family</fullName>
    </submittedName>
</protein>
<proteinExistence type="predicted"/>
<evidence type="ECO:0000256" key="7">
    <source>
        <dbReference type="SAM" id="Phobius"/>
    </source>
</evidence>
<feature type="transmembrane region" description="Helical" evidence="7">
    <location>
        <begin position="372"/>
        <end position="389"/>
    </location>
</feature>
<dbReference type="PANTHER" id="PTHR23517">
    <property type="entry name" value="RESISTANCE PROTEIN MDTM, PUTATIVE-RELATED-RELATED"/>
    <property type="match status" value="1"/>
</dbReference>
<sequence>MPESRRLPRTAAFWSVAVLLVLMLAASGVPSPLYRVYQEQFGFGSGVLTAVFGIYAFALLASLLVVGGLSDHLGRRPVLVAAFLLEAAAMALFLFADGVGWLLAARVVQGLATGALTSTLGASLLDLQHPDRPLGAFLNSASPGLGLSIGAVAAGLLVQFVPSPTDWVFGVLTVVFLLAALGTYLLPESSPRLPGALASLRPQVHVPAAHRRAFLVALPLLVAFWAVGGLYLSLGPSLLADVFGIDNHLAGGLLILAMQGNGVVGSLALRTSPPERAMLIGALTFTAGVAATLVALFTTSAVLLFVASVASGFGFGAGFLGAVATITAGVAPGYRAGLLSSIFVVGYLAFSIPAIVAGTAVQGFGLTRTTEVYGAVVVLLALLAVAGLLRARRTTGSLAPVERPGSVAQLPG</sequence>
<dbReference type="InterPro" id="IPR050171">
    <property type="entry name" value="MFS_Transporters"/>
</dbReference>
<dbReference type="Pfam" id="PF07690">
    <property type="entry name" value="MFS_1"/>
    <property type="match status" value="1"/>
</dbReference>
<feature type="domain" description="Major facilitator superfamily (MFS) profile" evidence="8">
    <location>
        <begin position="12"/>
        <end position="393"/>
    </location>
</feature>
<evidence type="ECO:0000256" key="4">
    <source>
        <dbReference type="ARBA" id="ARBA00022692"/>
    </source>
</evidence>
<evidence type="ECO:0000256" key="5">
    <source>
        <dbReference type="ARBA" id="ARBA00022989"/>
    </source>
</evidence>
<dbReference type="GO" id="GO:0022857">
    <property type="term" value="F:transmembrane transporter activity"/>
    <property type="evidence" value="ECO:0007669"/>
    <property type="project" value="InterPro"/>
</dbReference>
<keyword evidence="6 7" id="KW-0472">Membrane</keyword>
<keyword evidence="2" id="KW-0813">Transport</keyword>
<gene>
    <name evidence="9" type="ORF">SAMN05216574_102145</name>
</gene>
<feature type="transmembrane region" description="Helical" evidence="7">
    <location>
        <begin position="313"/>
        <end position="331"/>
    </location>
</feature>
<reference evidence="10" key="1">
    <citation type="submission" date="2016-10" db="EMBL/GenBank/DDBJ databases">
        <authorList>
            <person name="Varghese N."/>
            <person name="Submissions S."/>
        </authorList>
    </citation>
    <scope>NUCLEOTIDE SEQUENCE [LARGE SCALE GENOMIC DNA]</scope>
    <source>
        <strain evidence="10">DSM 46838</strain>
    </source>
</reference>
<feature type="transmembrane region" description="Helical" evidence="7">
    <location>
        <begin position="137"/>
        <end position="161"/>
    </location>
</feature>
<dbReference type="STRING" id="1798228.SAMN05216574_102145"/>
<dbReference type="PANTHER" id="PTHR23517:SF13">
    <property type="entry name" value="MAJOR FACILITATOR SUPERFAMILY MFS_1"/>
    <property type="match status" value="1"/>
</dbReference>
<feature type="transmembrane region" description="Helical" evidence="7">
    <location>
        <begin position="41"/>
        <end position="66"/>
    </location>
</feature>
<dbReference type="InterPro" id="IPR020846">
    <property type="entry name" value="MFS_dom"/>
</dbReference>
<feature type="transmembrane region" description="Helical" evidence="7">
    <location>
        <begin position="213"/>
        <end position="234"/>
    </location>
</feature>